<organism evidence="2 3">
    <name type="scientific">Mesorhabditis belari</name>
    <dbReference type="NCBI Taxonomy" id="2138241"/>
    <lineage>
        <taxon>Eukaryota</taxon>
        <taxon>Metazoa</taxon>
        <taxon>Ecdysozoa</taxon>
        <taxon>Nematoda</taxon>
        <taxon>Chromadorea</taxon>
        <taxon>Rhabditida</taxon>
        <taxon>Rhabditina</taxon>
        <taxon>Rhabditomorpha</taxon>
        <taxon>Rhabditoidea</taxon>
        <taxon>Rhabditidae</taxon>
        <taxon>Mesorhabditinae</taxon>
        <taxon>Mesorhabditis</taxon>
    </lineage>
</organism>
<feature type="transmembrane region" description="Helical" evidence="1">
    <location>
        <begin position="277"/>
        <end position="297"/>
    </location>
</feature>
<dbReference type="Pfam" id="PF10326">
    <property type="entry name" value="7TM_GPCR_Str"/>
    <property type="match status" value="1"/>
</dbReference>
<evidence type="ECO:0000313" key="2">
    <source>
        <dbReference type="Proteomes" id="UP000887575"/>
    </source>
</evidence>
<feature type="transmembrane region" description="Helical" evidence="1">
    <location>
        <begin position="6"/>
        <end position="31"/>
    </location>
</feature>
<keyword evidence="1" id="KW-0472">Membrane</keyword>
<keyword evidence="1" id="KW-0812">Transmembrane</keyword>
<protein>
    <submittedName>
        <fullName evidence="3">G protein-coupled receptor</fullName>
    </submittedName>
</protein>
<feature type="transmembrane region" description="Helical" evidence="1">
    <location>
        <begin position="240"/>
        <end position="271"/>
    </location>
</feature>
<feature type="transmembrane region" description="Helical" evidence="1">
    <location>
        <begin position="88"/>
        <end position="111"/>
    </location>
</feature>
<name>A0AAF3F2W4_9BILA</name>
<dbReference type="AlphaFoldDB" id="A0AAF3F2W4"/>
<proteinExistence type="predicted"/>
<feature type="transmembrane region" description="Helical" evidence="1">
    <location>
        <begin position="43"/>
        <end position="68"/>
    </location>
</feature>
<dbReference type="PANTHER" id="PTHR22943">
    <property type="entry name" value="7-TRANSMEMBRANE DOMAIN RECEPTOR C.ELEGANS"/>
    <property type="match status" value="1"/>
</dbReference>
<feature type="transmembrane region" description="Helical" evidence="1">
    <location>
        <begin position="131"/>
        <end position="153"/>
    </location>
</feature>
<sequence length="329" mass="37333">MIVPEFQPIIVTATTIAAIFANGLLLYLILFHTKSHMKVYSRFMLSFALFNFIYPLICFFVSPLLYAWGNGFLMVPTGIIRDSVFLSFFGMLMYVSAYAQSLALLTFHFLYRFSLVCKIRFIKEMEAAHAWCWLIGLYLAMACGYCLNAYIFLMENPVIQNYFADAFQSDFGDNITAFVTVGAVYFLEDGSIYLRSWVGFLICMTVISSTFVLIVYCGRNIYHAILESAGSEKTKRAQMGIFRALVIQTLIPVACEYGPSGIILFCPIFGFSMDTTFVTIAFGIYSFVEPLATIYFVTDYRRVLIQKSSRALGRKKSLRTTVKVLTTTF</sequence>
<keyword evidence="2" id="KW-1185">Reference proteome</keyword>
<dbReference type="PANTHER" id="PTHR22943:SF248">
    <property type="entry name" value="SEVEN TM RECEPTOR"/>
    <property type="match status" value="1"/>
</dbReference>
<dbReference type="InterPro" id="IPR019428">
    <property type="entry name" value="7TM_GPCR_serpentine_rcpt_Str"/>
</dbReference>
<feature type="transmembrane region" description="Helical" evidence="1">
    <location>
        <begin position="197"/>
        <end position="219"/>
    </location>
</feature>
<evidence type="ECO:0000313" key="3">
    <source>
        <dbReference type="WBParaSite" id="MBELARI_LOCUS20871"/>
    </source>
</evidence>
<dbReference type="WBParaSite" id="MBELARI_LOCUS20871">
    <property type="protein sequence ID" value="MBELARI_LOCUS20871"/>
    <property type="gene ID" value="MBELARI_LOCUS20871"/>
</dbReference>
<accession>A0AAF3F2W4</accession>
<dbReference type="Proteomes" id="UP000887575">
    <property type="component" value="Unassembled WGS sequence"/>
</dbReference>
<keyword evidence="1" id="KW-1133">Transmembrane helix</keyword>
<dbReference type="SUPFAM" id="SSF81321">
    <property type="entry name" value="Family A G protein-coupled receptor-like"/>
    <property type="match status" value="1"/>
</dbReference>
<dbReference type="Gene3D" id="1.20.1070.10">
    <property type="entry name" value="Rhodopsin 7-helix transmembrane proteins"/>
    <property type="match status" value="1"/>
</dbReference>
<reference evidence="3" key="1">
    <citation type="submission" date="2024-02" db="UniProtKB">
        <authorList>
            <consortium name="WormBaseParasite"/>
        </authorList>
    </citation>
    <scope>IDENTIFICATION</scope>
</reference>
<evidence type="ECO:0000256" key="1">
    <source>
        <dbReference type="SAM" id="Phobius"/>
    </source>
</evidence>